<comment type="catalytic activity">
    <reaction evidence="7">
        <text>L-glutamyl-[protein] + L-glutamate + ATP = gamma-L-glutamyl-L-glutamyl-[protein] + ADP + phosphate + H(+)</text>
        <dbReference type="Rhea" id="RHEA:60144"/>
        <dbReference type="Rhea" id="RHEA-COMP:10208"/>
        <dbReference type="Rhea" id="RHEA-COMP:15517"/>
        <dbReference type="ChEBI" id="CHEBI:15378"/>
        <dbReference type="ChEBI" id="CHEBI:29973"/>
        <dbReference type="ChEBI" id="CHEBI:29985"/>
        <dbReference type="ChEBI" id="CHEBI:30616"/>
        <dbReference type="ChEBI" id="CHEBI:43474"/>
        <dbReference type="ChEBI" id="CHEBI:143622"/>
        <dbReference type="ChEBI" id="CHEBI:456216"/>
    </reaction>
    <physiologicalReaction direction="left-to-right" evidence="7">
        <dbReference type="Rhea" id="RHEA:60145"/>
    </physiologicalReaction>
</comment>
<feature type="region of interest" description="Disordered" evidence="8">
    <location>
        <begin position="460"/>
        <end position="489"/>
    </location>
</feature>
<dbReference type="GO" id="GO:0000226">
    <property type="term" value="P:microtubule cytoskeleton organization"/>
    <property type="evidence" value="ECO:0007669"/>
    <property type="project" value="TreeGrafter"/>
</dbReference>
<feature type="compositionally biased region" description="Low complexity" evidence="8">
    <location>
        <begin position="552"/>
        <end position="569"/>
    </location>
</feature>
<organism evidence="9 10">
    <name type="scientific">Littorina saxatilis</name>
    <dbReference type="NCBI Taxonomy" id="31220"/>
    <lineage>
        <taxon>Eukaryota</taxon>
        <taxon>Metazoa</taxon>
        <taxon>Spiralia</taxon>
        <taxon>Lophotrochozoa</taxon>
        <taxon>Mollusca</taxon>
        <taxon>Gastropoda</taxon>
        <taxon>Caenogastropoda</taxon>
        <taxon>Littorinimorpha</taxon>
        <taxon>Littorinoidea</taxon>
        <taxon>Littorinidae</taxon>
        <taxon>Littorina</taxon>
    </lineage>
</organism>
<evidence type="ECO:0000256" key="5">
    <source>
        <dbReference type="ARBA" id="ARBA00022840"/>
    </source>
</evidence>
<accession>A0AAN9BDZ4</accession>
<keyword evidence="2" id="KW-0436">Ligase</keyword>
<feature type="region of interest" description="Disordered" evidence="8">
    <location>
        <begin position="548"/>
        <end position="577"/>
    </location>
</feature>
<evidence type="ECO:0000313" key="9">
    <source>
        <dbReference type="EMBL" id="KAK7103454.1"/>
    </source>
</evidence>
<feature type="compositionally biased region" description="Low complexity" evidence="8">
    <location>
        <begin position="657"/>
        <end position="679"/>
    </location>
</feature>
<evidence type="ECO:0000256" key="8">
    <source>
        <dbReference type="SAM" id="MobiDB-lite"/>
    </source>
</evidence>
<reference evidence="9 10" key="1">
    <citation type="submission" date="2024-02" db="EMBL/GenBank/DDBJ databases">
        <title>Chromosome-scale genome assembly of the rough periwinkle Littorina saxatilis.</title>
        <authorList>
            <person name="De Jode A."/>
            <person name="Faria R."/>
            <person name="Formenti G."/>
            <person name="Sims Y."/>
            <person name="Smith T.P."/>
            <person name="Tracey A."/>
            <person name="Wood J.M.D."/>
            <person name="Zagrodzka Z.B."/>
            <person name="Johannesson K."/>
            <person name="Butlin R.K."/>
            <person name="Leder E.H."/>
        </authorList>
    </citation>
    <scope>NUCLEOTIDE SEQUENCE [LARGE SCALE GENOMIC DNA]</scope>
    <source>
        <strain evidence="9">Snail1</strain>
        <tissue evidence="9">Muscle</tissue>
    </source>
</reference>
<feature type="region of interest" description="Disordered" evidence="8">
    <location>
        <begin position="897"/>
        <end position="924"/>
    </location>
</feature>
<dbReference type="GO" id="GO:0036064">
    <property type="term" value="C:ciliary basal body"/>
    <property type="evidence" value="ECO:0007669"/>
    <property type="project" value="TreeGrafter"/>
</dbReference>
<evidence type="ECO:0000256" key="6">
    <source>
        <dbReference type="ARBA" id="ARBA00041448"/>
    </source>
</evidence>
<feature type="region of interest" description="Disordered" evidence="8">
    <location>
        <begin position="1051"/>
        <end position="1115"/>
    </location>
</feature>
<feature type="region of interest" description="Disordered" evidence="8">
    <location>
        <begin position="1129"/>
        <end position="1152"/>
    </location>
</feature>
<evidence type="ECO:0000256" key="4">
    <source>
        <dbReference type="ARBA" id="ARBA00022741"/>
    </source>
</evidence>
<proteinExistence type="inferred from homology"/>
<comment type="similarity">
    <text evidence="1">Belongs to the tubulin--tyrosine ligase family.</text>
</comment>
<feature type="compositionally biased region" description="Basic and acidic residues" evidence="8">
    <location>
        <begin position="903"/>
        <end position="919"/>
    </location>
</feature>
<dbReference type="GO" id="GO:0015631">
    <property type="term" value="F:tubulin binding"/>
    <property type="evidence" value="ECO:0007669"/>
    <property type="project" value="TreeGrafter"/>
</dbReference>
<evidence type="ECO:0000256" key="7">
    <source>
        <dbReference type="ARBA" id="ARBA00049274"/>
    </source>
</evidence>
<keyword evidence="10" id="KW-1185">Reference proteome</keyword>
<name>A0AAN9BDZ4_9CAEN</name>
<feature type="compositionally biased region" description="Basic and acidic residues" evidence="8">
    <location>
        <begin position="646"/>
        <end position="656"/>
    </location>
</feature>
<feature type="region of interest" description="Disordered" evidence="8">
    <location>
        <begin position="1289"/>
        <end position="1313"/>
    </location>
</feature>
<feature type="compositionally biased region" description="Basic residues" evidence="8">
    <location>
        <begin position="605"/>
        <end position="621"/>
    </location>
</feature>
<dbReference type="Gene3D" id="3.30.470.20">
    <property type="entry name" value="ATP-grasp fold, B domain"/>
    <property type="match status" value="1"/>
</dbReference>
<dbReference type="SUPFAM" id="SSF56059">
    <property type="entry name" value="Glutathione synthetase ATP-binding domain-like"/>
    <property type="match status" value="1"/>
</dbReference>
<keyword evidence="5" id="KW-0067">ATP-binding</keyword>
<dbReference type="Proteomes" id="UP001374579">
    <property type="component" value="Unassembled WGS sequence"/>
</dbReference>
<sequence length="1346" mass="150630">MASRVNDSDGGGSLTPSEQSDGEERSEHDSDYETDDGEEEEDDSRFRKKRQRTRDKNLNIIWTGFAKKTPTVLFNAGSVLQKHLNFKTVGERYHLAFKFGSTECKIIRNILAAHGFHEVHPNSQDYNIVWTNSHLKPFTLRTMTEFQKINHFPRSYELTRKDRLYKNIQRMQQIKGAKHFDFVPQSFVLPGEYQEFCSQFLKDRGPWIVKPVASSRGRGVFLCNHPDQVPLDENLIVSHYLHNPLVIDGFKFDVRLYVAVTSYDPLVIYLYEEGLTRFATVKYERSTKHIRNQCMHLTNYSVNKRSNDYVKNDDPDVEDYGNKWSMGAMLRYLRSMGRDTAALMMRIEDVVIKTLLSVELSIATACKMFMPYRSNCFELYGFDILVDNDLKPWVLEVNLSPSLACDSPLDLKIKGNMLCDLFSLAGIVAHDPMMRSQQQQNRRNTELASKLAGRAKSAFTRPVSARPKARPLSATAKPGSAQGSKTGMAGLNSDEIKIVRRTKEEEQRKGGWIRVFPSADTWDVYGPFLQFNTTHNLMLHQRLYPERHKMSGTKSPASSLSSASRSRTGYLQVTGTSHTRLDAERTIESYTLAMVRARQYERKLGSRSRRKKKGLLRKGSRPRLAQGLADDEEEGENQSGEEDEGDGRGKQDDSHPKPSSSSTSATNQEAAAAAANPQDTAEVKVLEVKVEAPHPLPLPVPTPPPEPKYDVVDRLVKGGTLTKVQARSAFAMYLVRVQQRLISESGPLLQDDVDALNEQMDLVLRFLKRAAVNLQQTFRVVVPSRKLSLGDRRRILAKQLGDFVHIYNKETDQLKQQVKAEKQIRVLRDSDEKLDDRKFDFFVTTAAEGELEEVLTTYTKLNKSASIFLGSNSTAAVSPTKPAHNPVPAPSMQRAEMLHRRREASEGDSKGMGENDPQRIRSASSVDIRETGGAGGYSASSTSYINAVSIYSQKLSRPRSASIYKPPVKQQPATASAPLAWTEGNKRLESYELYPLQLFTALDSDEAVKVASRPSSAYGPKPTPFSTSEPVVDTYNEEAIREALQRLATRQQARQYSAINSSSALKPGEGSRPSSSGSHRRGSFSRQEERPDVTVHPGNIKRSDSRPSSSSGVRYISKEEYMANQVRRIHAGKPPVGKPPPGGGGRNSQPNVHLANANATFNSFIDESTPQWQTEIASAYSQVTGVPPNNYHTASVNSRQFQLALQQARNSTASDTTVEAIQSNTQHRQQQQRLLEQQSRTMMEASKAKHHAMVAQAHAAQRSSQTLGDNFNGHLSIVDVEAPVIGFAPKPPIKPAPPRSKPTGAHRLTRVSPAEDQSLNFNFYNSLQYDIHTGQMRRKAEGNQAR</sequence>
<evidence type="ECO:0000313" key="10">
    <source>
        <dbReference type="Proteomes" id="UP001374579"/>
    </source>
</evidence>
<feature type="region of interest" description="Disordered" evidence="8">
    <location>
        <begin position="1012"/>
        <end position="1031"/>
    </location>
</feature>
<dbReference type="FunFam" id="3.30.470.20:FF:000009">
    <property type="entry name" value="tubulin polyglutamylase TTLL5 isoform X1"/>
    <property type="match status" value="1"/>
</dbReference>
<protein>
    <recommendedName>
        <fullName evidence="6">Tubulin--tyrosine ligase-like protein 5</fullName>
    </recommendedName>
</protein>
<dbReference type="GO" id="GO:0005874">
    <property type="term" value="C:microtubule"/>
    <property type="evidence" value="ECO:0007669"/>
    <property type="project" value="UniProtKB-KW"/>
</dbReference>
<dbReference type="InterPro" id="IPR004344">
    <property type="entry name" value="TTL/TTLL_fam"/>
</dbReference>
<feature type="compositionally biased region" description="Acidic residues" evidence="8">
    <location>
        <begin position="629"/>
        <end position="645"/>
    </location>
</feature>
<feature type="compositionally biased region" description="Basic and acidic residues" evidence="8">
    <location>
        <begin position="22"/>
        <end position="31"/>
    </location>
</feature>
<feature type="compositionally biased region" description="Acidic residues" evidence="8">
    <location>
        <begin position="32"/>
        <end position="43"/>
    </location>
</feature>
<keyword evidence="3" id="KW-0493">Microtubule</keyword>
<feature type="region of interest" description="Disordered" evidence="8">
    <location>
        <begin position="601"/>
        <end position="679"/>
    </location>
</feature>
<dbReference type="Pfam" id="PF03133">
    <property type="entry name" value="TTL"/>
    <property type="match status" value="1"/>
</dbReference>
<keyword evidence="4" id="KW-0547">Nucleotide-binding</keyword>
<dbReference type="EMBL" id="JBAMIC010000008">
    <property type="protein sequence ID" value="KAK7103454.1"/>
    <property type="molecule type" value="Genomic_DNA"/>
</dbReference>
<dbReference type="PROSITE" id="PS51221">
    <property type="entry name" value="TTL"/>
    <property type="match status" value="1"/>
</dbReference>
<gene>
    <name evidence="9" type="ORF">V1264_018343</name>
</gene>
<evidence type="ECO:0000256" key="3">
    <source>
        <dbReference type="ARBA" id="ARBA00022701"/>
    </source>
</evidence>
<feature type="compositionally biased region" description="Low complexity" evidence="8">
    <location>
        <begin position="1106"/>
        <end position="1115"/>
    </location>
</feature>
<comment type="caution">
    <text evidence="9">The sequence shown here is derived from an EMBL/GenBank/DDBJ whole genome shotgun (WGS) entry which is preliminary data.</text>
</comment>
<dbReference type="PANTHER" id="PTHR12241">
    <property type="entry name" value="TUBULIN POLYGLUTAMYLASE"/>
    <property type="match status" value="1"/>
</dbReference>
<feature type="region of interest" description="Disordered" evidence="8">
    <location>
        <begin position="1"/>
        <end position="50"/>
    </location>
</feature>
<feature type="compositionally biased region" description="Pro residues" evidence="8">
    <location>
        <begin position="1289"/>
        <end position="1300"/>
    </location>
</feature>
<dbReference type="GO" id="GO:0070740">
    <property type="term" value="F:tubulin-glutamic acid ligase activity"/>
    <property type="evidence" value="ECO:0007669"/>
    <property type="project" value="TreeGrafter"/>
</dbReference>
<dbReference type="GO" id="GO:0005524">
    <property type="term" value="F:ATP binding"/>
    <property type="evidence" value="ECO:0007669"/>
    <property type="project" value="UniProtKB-KW"/>
</dbReference>
<dbReference type="PANTHER" id="PTHR12241:SF145">
    <property type="entry name" value="TUBULIN POLYGLUTAMYLASE TTLL5"/>
    <property type="match status" value="1"/>
</dbReference>
<feature type="compositionally biased region" description="Low complexity" evidence="8">
    <location>
        <begin position="1068"/>
        <end position="1077"/>
    </location>
</feature>
<evidence type="ECO:0000256" key="2">
    <source>
        <dbReference type="ARBA" id="ARBA00022598"/>
    </source>
</evidence>
<evidence type="ECO:0000256" key="1">
    <source>
        <dbReference type="ARBA" id="ARBA00006820"/>
    </source>
</evidence>